<name>A0A284S5R0_ARMOS</name>
<evidence type="ECO:0000313" key="3">
    <source>
        <dbReference type="Proteomes" id="UP000219338"/>
    </source>
</evidence>
<sequence>MYRYEIRQLIHRLFESIFHSTSLTLTYYEHPGGAFHPHPYSHLTIPYQDVDRPDDWALPSSYFRSRTISDSLVDPEPRTIPASIPPGHELRAKLRLHDVTFCQPIPKYLPRLMIPLVPSTLPFLNYRQPHRLTRNGVPGSRRYPIPRTPLVYSISGTLQPREPTSLPYHLRVDPEPYTQEPSPSPTNYTHEPSPIPMTCTWSITNGIPRRNSPPPTSPDSSHGSG</sequence>
<organism evidence="2 3">
    <name type="scientific">Armillaria ostoyae</name>
    <name type="common">Armillaria root rot fungus</name>
    <dbReference type="NCBI Taxonomy" id="47428"/>
    <lineage>
        <taxon>Eukaryota</taxon>
        <taxon>Fungi</taxon>
        <taxon>Dikarya</taxon>
        <taxon>Basidiomycota</taxon>
        <taxon>Agaricomycotina</taxon>
        <taxon>Agaricomycetes</taxon>
        <taxon>Agaricomycetidae</taxon>
        <taxon>Agaricales</taxon>
        <taxon>Marasmiineae</taxon>
        <taxon>Physalacriaceae</taxon>
        <taxon>Armillaria</taxon>
    </lineage>
</organism>
<keyword evidence="3" id="KW-1185">Reference proteome</keyword>
<gene>
    <name evidence="2" type="ORF">ARMOST_19816</name>
</gene>
<dbReference type="Proteomes" id="UP000219338">
    <property type="component" value="Unassembled WGS sequence"/>
</dbReference>
<accession>A0A284S5R0</accession>
<evidence type="ECO:0000313" key="2">
    <source>
        <dbReference type="EMBL" id="SJL16296.1"/>
    </source>
</evidence>
<reference evidence="3" key="1">
    <citation type="journal article" date="2017" name="Nat. Ecol. Evol.">
        <title>Genome expansion and lineage-specific genetic innovations in the forest pathogenic fungi Armillaria.</title>
        <authorList>
            <person name="Sipos G."/>
            <person name="Prasanna A.N."/>
            <person name="Walter M.C."/>
            <person name="O'Connor E."/>
            <person name="Balint B."/>
            <person name="Krizsan K."/>
            <person name="Kiss B."/>
            <person name="Hess J."/>
            <person name="Varga T."/>
            <person name="Slot J."/>
            <person name="Riley R."/>
            <person name="Boka B."/>
            <person name="Rigling D."/>
            <person name="Barry K."/>
            <person name="Lee J."/>
            <person name="Mihaltcheva S."/>
            <person name="LaButti K."/>
            <person name="Lipzen A."/>
            <person name="Waldron R."/>
            <person name="Moloney N.M."/>
            <person name="Sperisen C."/>
            <person name="Kredics L."/>
            <person name="Vagvoelgyi C."/>
            <person name="Patrignani A."/>
            <person name="Fitzpatrick D."/>
            <person name="Nagy I."/>
            <person name="Doyle S."/>
            <person name="Anderson J.B."/>
            <person name="Grigoriev I.V."/>
            <person name="Gueldener U."/>
            <person name="Muensterkoetter M."/>
            <person name="Nagy L.G."/>
        </authorList>
    </citation>
    <scope>NUCLEOTIDE SEQUENCE [LARGE SCALE GENOMIC DNA]</scope>
    <source>
        <strain evidence="3">C18/9</strain>
    </source>
</reference>
<dbReference type="AlphaFoldDB" id="A0A284S5R0"/>
<protein>
    <submittedName>
        <fullName evidence="2">Uncharacterized protein</fullName>
    </submittedName>
</protein>
<feature type="region of interest" description="Disordered" evidence="1">
    <location>
        <begin position="157"/>
        <end position="225"/>
    </location>
</feature>
<dbReference type="EMBL" id="FUEG01000034">
    <property type="protein sequence ID" value="SJL16296.1"/>
    <property type="molecule type" value="Genomic_DNA"/>
</dbReference>
<proteinExistence type="predicted"/>
<evidence type="ECO:0000256" key="1">
    <source>
        <dbReference type="SAM" id="MobiDB-lite"/>
    </source>
</evidence>
<feature type="compositionally biased region" description="Polar residues" evidence="1">
    <location>
        <begin position="179"/>
        <end position="190"/>
    </location>
</feature>